<dbReference type="InterPro" id="IPR017961">
    <property type="entry name" value="DNA_pol_Y-fam_little_finger"/>
</dbReference>
<organism evidence="8 9">
    <name type="scientific">Rhizomicrobium palustre</name>
    <dbReference type="NCBI Taxonomy" id="189966"/>
    <lineage>
        <taxon>Bacteria</taxon>
        <taxon>Pseudomonadati</taxon>
        <taxon>Pseudomonadota</taxon>
        <taxon>Alphaproteobacteria</taxon>
        <taxon>Micropepsales</taxon>
        <taxon>Micropepsaceae</taxon>
        <taxon>Rhizomicrobium</taxon>
    </lineage>
</organism>
<evidence type="ECO:0000259" key="7">
    <source>
        <dbReference type="Pfam" id="PF11799"/>
    </source>
</evidence>
<dbReference type="EC" id="2.7.7.7" evidence="2"/>
<evidence type="ECO:0000256" key="4">
    <source>
        <dbReference type="ARBA" id="ARBA00025589"/>
    </source>
</evidence>
<comment type="catalytic activity">
    <reaction evidence="5">
        <text>DNA(n) + a 2'-deoxyribonucleoside 5'-triphosphate = DNA(n+1) + diphosphate</text>
        <dbReference type="Rhea" id="RHEA:22508"/>
        <dbReference type="Rhea" id="RHEA-COMP:17339"/>
        <dbReference type="Rhea" id="RHEA-COMP:17340"/>
        <dbReference type="ChEBI" id="CHEBI:33019"/>
        <dbReference type="ChEBI" id="CHEBI:61560"/>
        <dbReference type="ChEBI" id="CHEBI:173112"/>
        <dbReference type="EC" id="2.7.7.7"/>
    </reaction>
</comment>
<dbReference type="PANTHER" id="PTHR35369:SF2">
    <property type="entry name" value="BLR3025 PROTEIN"/>
    <property type="match status" value="1"/>
</dbReference>
<dbReference type="InterPro" id="IPR050356">
    <property type="entry name" value="SulA_CellDiv_inhibitor"/>
</dbReference>
<dbReference type="SUPFAM" id="SSF56672">
    <property type="entry name" value="DNA/RNA polymerases"/>
    <property type="match status" value="1"/>
</dbReference>
<evidence type="ECO:0000259" key="6">
    <source>
        <dbReference type="Pfam" id="PF00817"/>
    </source>
</evidence>
<comment type="function">
    <text evidence="4">Poorly processive, error-prone DNA polymerase involved in untargeted mutagenesis. Copies undamaged DNA at stalled replication forks, which arise in vivo from mismatched or misaligned primer ends. These misaligned primers can be extended by PolIV. Exhibits no 3'-5' exonuclease (proofreading) activity. May be involved in translesional synthesis, in conjunction with the beta clamp from PolIII.</text>
</comment>
<evidence type="ECO:0000256" key="1">
    <source>
        <dbReference type="ARBA" id="ARBA00011245"/>
    </source>
</evidence>
<dbReference type="InterPro" id="IPR043502">
    <property type="entry name" value="DNA/RNA_pol_sf"/>
</dbReference>
<evidence type="ECO:0000313" key="9">
    <source>
        <dbReference type="Proteomes" id="UP000570514"/>
    </source>
</evidence>
<dbReference type="Pfam" id="PF00817">
    <property type="entry name" value="IMS"/>
    <property type="match status" value="1"/>
</dbReference>
<gene>
    <name evidence="8" type="ORF">FHS83_001739</name>
</gene>
<dbReference type="CDD" id="cd03468">
    <property type="entry name" value="PolY_like"/>
    <property type="match status" value="1"/>
</dbReference>
<keyword evidence="9" id="KW-1185">Reference proteome</keyword>
<feature type="domain" description="UmuC" evidence="6">
    <location>
        <begin position="4"/>
        <end position="113"/>
    </location>
</feature>
<evidence type="ECO:0000256" key="3">
    <source>
        <dbReference type="ARBA" id="ARBA00022763"/>
    </source>
</evidence>
<evidence type="ECO:0000256" key="2">
    <source>
        <dbReference type="ARBA" id="ARBA00012417"/>
    </source>
</evidence>
<comment type="caution">
    <text evidence="8">The sequence shown here is derived from an EMBL/GenBank/DDBJ whole genome shotgun (WGS) entry which is preliminary data.</text>
</comment>
<name>A0A846MZ99_9PROT</name>
<sequence>MRLTAVDAKAEWLGLQPGMALASARARVPALKVMAANAPADSKLLARLADWCDGYSPFVAMDAPRGLFLDVTGSTHLFGGEQAMLQTLKKDLRRQGFEVQAALAGTAMAARALARYRDEAVVPVGGDHEALSGLPVEALALDASVTHAFRRAGLKTVGKVASRSRAELTARFGAAMVARLDTALGYAETPISPRLTLPPYRVERRFPEPVSTEAVMLACLKQLAGYLAKSLEERGEGARMLEAVFFRADGAIRRIAVETGSPTRDPALLERLFREKLDALIDPLDPGFGFDLIRLEALRSEACRDDAAQLGDKAADEKQIHHLIDRLAARFGSARVLAFRAQDTHIPERAFAAVPAQYAESAKHAWKALRRSAEAPRRPLRQMVPEPVSILSDNRFRWRNVVHRISRMEGPERIAMEWWRAPGPARDYFRVEDDEGRRYWLYKEEGERWFMHGVFA</sequence>
<feature type="domain" description="DNA polymerase Y-family little finger" evidence="7">
    <location>
        <begin position="202"/>
        <end position="281"/>
    </location>
</feature>
<dbReference type="Proteomes" id="UP000570514">
    <property type="component" value="Unassembled WGS sequence"/>
</dbReference>
<accession>A0A846MZ99</accession>
<evidence type="ECO:0000256" key="5">
    <source>
        <dbReference type="ARBA" id="ARBA00049244"/>
    </source>
</evidence>
<comment type="subunit">
    <text evidence="1">Monomer.</text>
</comment>
<dbReference type="GO" id="GO:0003684">
    <property type="term" value="F:damaged DNA binding"/>
    <property type="evidence" value="ECO:0007669"/>
    <property type="project" value="InterPro"/>
</dbReference>
<protein>
    <recommendedName>
        <fullName evidence="2">DNA-directed DNA polymerase</fullName>
        <ecNumber evidence="2">2.7.7.7</ecNumber>
    </recommendedName>
</protein>
<keyword evidence="3" id="KW-0227">DNA damage</keyword>
<dbReference type="GO" id="GO:0006281">
    <property type="term" value="P:DNA repair"/>
    <property type="evidence" value="ECO:0007669"/>
    <property type="project" value="InterPro"/>
</dbReference>
<dbReference type="PANTHER" id="PTHR35369">
    <property type="entry name" value="BLR3025 PROTEIN-RELATED"/>
    <property type="match status" value="1"/>
</dbReference>
<dbReference type="AlphaFoldDB" id="A0A846MZ99"/>
<reference evidence="8 9" key="1">
    <citation type="submission" date="2020-03" db="EMBL/GenBank/DDBJ databases">
        <title>Genomic Encyclopedia of Type Strains, Phase IV (KMG-IV): sequencing the most valuable type-strain genomes for metagenomic binning, comparative biology and taxonomic classification.</title>
        <authorList>
            <person name="Goeker M."/>
        </authorList>
    </citation>
    <scope>NUCLEOTIDE SEQUENCE [LARGE SCALE GENOMIC DNA]</scope>
    <source>
        <strain evidence="8 9">DSM 19867</strain>
    </source>
</reference>
<proteinExistence type="predicted"/>
<dbReference type="Pfam" id="PF11799">
    <property type="entry name" value="IMS_C"/>
    <property type="match status" value="1"/>
</dbReference>
<evidence type="ECO:0000313" key="8">
    <source>
        <dbReference type="EMBL" id="NIK88421.1"/>
    </source>
</evidence>
<dbReference type="EMBL" id="JAASRM010000001">
    <property type="protein sequence ID" value="NIK88421.1"/>
    <property type="molecule type" value="Genomic_DNA"/>
</dbReference>
<dbReference type="InterPro" id="IPR001126">
    <property type="entry name" value="UmuC"/>
</dbReference>